<comment type="subcellular location">
    <subcellularLocation>
        <location evidence="1">Bacterial flagellum</location>
    </subcellularLocation>
</comment>
<keyword evidence="3" id="KW-0975">Bacterial flagellum</keyword>
<dbReference type="Pfam" id="PF00700">
    <property type="entry name" value="Flagellin_C"/>
    <property type="match status" value="1"/>
</dbReference>
<dbReference type="Gene3D" id="1.20.1330.10">
    <property type="entry name" value="f41 fragment of flagellin, N-terminal domain"/>
    <property type="match status" value="2"/>
</dbReference>
<dbReference type="GO" id="GO:0071973">
    <property type="term" value="P:bacterial-type flagellum-dependent cell motility"/>
    <property type="evidence" value="ECO:0007669"/>
    <property type="project" value="InterPro"/>
</dbReference>
<protein>
    <submittedName>
        <fullName evidence="6">Flagellar hook-associated protein 3</fullName>
    </submittedName>
</protein>
<sequence>MSSRITNSMLSTNYLRNMNRNMSNMKMLQNQLASGKEINKASDNPYKAGRSMQLHTEISYNKQFNENIKDTSNWLDTTDTALSQMGDVFGRIETLLVNAGNGAYGNDEKAAIQDEIKEKVNELSQILNTSFDGSYIFGGTKTGSKPTTVVDGALQYADKDGNGMGNSGDVTAYKKVDGTITIVNNLKNTGYTLTSDDIINLTDELNTSTDDARKTEIGELIAAGENASVYKKEDGTITTSATSDNKEYTLNDTDLESLKTELETAVEPRKTEIGRLLGKSDALNQIKSDLKVDISQGIKSVYNKTAVDVLEFKDKAGKSINVSKLLSNIVNDLGTNGNTNNLTTTHLKDIQSVTANLLQKRSEVGTMQNRMDSAETNNETQNYNMTDILSKTEDIDFAEKTMEYSMMQTVYTAALQTSAKILPMTILSYL</sequence>
<dbReference type="PANTHER" id="PTHR42792:SF1">
    <property type="entry name" value="FLAGELLAR HOOK-ASSOCIATED PROTEIN 3"/>
    <property type="match status" value="1"/>
</dbReference>
<evidence type="ECO:0000256" key="3">
    <source>
        <dbReference type="ARBA" id="ARBA00023143"/>
    </source>
</evidence>
<dbReference type="Pfam" id="PF00669">
    <property type="entry name" value="Flagellin_N"/>
    <property type="match status" value="1"/>
</dbReference>
<dbReference type="SUPFAM" id="SSF64518">
    <property type="entry name" value="Phase 1 flagellin"/>
    <property type="match status" value="1"/>
</dbReference>
<feature type="domain" description="Flagellin N-terminal" evidence="4">
    <location>
        <begin position="6"/>
        <end position="142"/>
    </location>
</feature>
<keyword evidence="6" id="KW-0282">Flagellum</keyword>
<dbReference type="NCBIfam" id="TIGR02550">
    <property type="entry name" value="flagell_flgL"/>
    <property type="match status" value="1"/>
</dbReference>
<dbReference type="InterPro" id="IPR046358">
    <property type="entry name" value="Flagellin_C"/>
</dbReference>
<dbReference type="GO" id="GO:0005198">
    <property type="term" value="F:structural molecule activity"/>
    <property type="evidence" value="ECO:0007669"/>
    <property type="project" value="InterPro"/>
</dbReference>
<name>A0A399IT69_9CLOT</name>
<dbReference type="InterPro" id="IPR013384">
    <property type="entry name" value="Flagell_FlgL"/>
</dbReference>
<evidence type="ECO:0000256" key="2">
    <source>
        <dbReference type="ARBA" id="ARBA00005709"/>
    </source>
</evidence>
<keyword evidence="6" id="KW-0966">Cell projection</keyword>
<dbReference type="Proteomes" id="UP000265930">
    <property type="component" value="Unassembled WGS sequence"/>
</dbReference>
<organism evidence="6 7">
    <name type="scientific">Clostridium chromiireducens</name>
    <dbReference type="NCBI Taxonomy" id="225345"/>
    <lineage>
        <taxon>Bacteria</taxon>
        <taxon>Bacillati</taxon>
        <taxon>Bacillota</taxon>
        <taxon>Clostridia</taxon>
        <taxon>Eubacteriales</taxon>
        <taxon>Clostridiaceae</taxon>
        <taxon>Clostridium</taxon>
    </lineage>
</organism>
<dbReference type="PANTHER" id="PTHR42792">
    <property type="entry name" value="FLAGELLIN"/>
    <property type="match status" value="1"/>
</dbReference>
<dbReference type="GO" id="GO:0009424">
    <property type="term" value="C:bacterial-type flagellum hook"/>
    <property type="evidence" value="ECO:0007669"/>
    <property type="project" value="InterPro"/>
</dbReference>
<comment type="caution">
    <text evidence="6">The sequence shown here is derived from an EMBL/GenBank/DDBJ whole genome shotgun (WGS) entry which is preliminary data.</text>
</comment>
<comment type="similarity">
    <text evidence="2">Belongs to the bacterial flagellin family.</text>
</comment>
<dbReference type="EMBL" id="QXDJ01000001">
    <property type="protein sequence ID" value="RII36203.1"/>
    <property type="molecule type" value="Genomic_DNA"/>
</dbReference>
<reference evidence="6 7" key="1">
    <citation type="submission" date="2018-08" db="EMBL/GenBank/DDBJ databases">
        <title>Genome of Clostridium chromiireducens C1, DSM12136.</title>
        <authorList>
            <person name="Xing M."/>
            <person name="Wei Y."/>
            <person name="Ang E.L."/>
            <person name="Zhao H."/>
            <person name="Zhang Y."/>
        </authorList>
    </citation>
    <scope>NUCLEOTIDE SEQUENCE [LARGE SCALE GENOMIC DNA]</scope>
    <source>
        <strain evidence="6 7">C1</strain>
    </source>
</reference>
<evidence type="ECO:0000259" key="4">
    <source>
        <dbReference type="Pfam" id="PF00669"/>
    </source>
</evidence>
<dbReference type="InterPro" id="IPR001492">
    <property type="entry name" value="Flagellin"/>
</dbReference>
<evidence type="ECO:0000256" key="1">
    <source>
        <dbReference type="ARBA" id="ARBA00004365"/>
    </source>
</evidence>
<evidence type="ECO:0000313" key="7">
    <source>
        <dbReference type="Proteomes" id="UP000265930"/>
    </source>
</evidence>
<gene>
    <name evidence="6" type="primary">flgL</name>
    <name evidence="6" type="ORF">D2A34_02160</name>
</gene>
<dbReference type="RefSeq" id="WP_119365595.1">
    <property type="nucleotide sequence ID" value="NZ_QXDJ01000001.1"/>
</dbReference>
<keyword evidence="6" id="KW-0969">Cilium</keyword>
<accession>A0A399IT69</accession>
<dbReference type="AlphaFoldDB" id="A0A399IT69"/>
<evidence type="ECO:0000259" key="5">
    <source>
        <dbReference type="Pfam" id="PF00700"/>
    </source>
</evidence>
<proteinExistence type="inferred from homology"/>
<evidence type="ECO:0000313" key="6">
    <source>
        <dbReference type="EMBL" id="RII36203.1"/>
    </source>
</evidence>
<dbReference type="InterPro" id="IPR001029">
    <property type="entry name" value="Flagellin_N"/>
</dbReference>
<feature type="domain" description="Flagellin C-terminal" evidence="5">
    <location>
        <begin position="349"/>
        <end position="430"/>
    </location>
</feature>